<proteinExistence type="predicted"/>
<gene>
    <name evidence="2" type="ORF">OLEA9_A045358</name>
</gene>
<name>A0A8S0UZU3_OLEEU</name>
<dbReference type="EMBL" id="CACTIH010009159">
    <property type="protein sequence ID" value="CAA3026419.1"/>
    <property type="molecule type" value="Genomic_DNA"/>
</dbReference>
<keyword evidence="3" id="KW-1185">Reference proteome</keyword>
<feature type="non-terminal residue" evidence="2">
    <location>
        <position position="280"/>
    </location>
</feature>
<comment type="caution">
    <text evidence="2">The sequence shown here is derived from an EMBL/GenBank/DDBJ whole genome shotgun (WGS) entry which is preliminary data.</text>
</comment>
<accession>A0A8S0UZU3</accession>
<protein>
    <submittedName>
        <fullName evidence="2">Uncharacterized protein</fullName>
    </submittedName>
</protein>
<evidence type="ECO:0000256" key="1">
    <source>
        <dbReference type="SAM" id="MobiDB-lite"/>
    </source>
</evidence>
<dbReference type="Gramene" id="OE9A045358T1">
    <property type="protein sequence ID" value="OE9A045358C1"/>
    <property type="gene ID" value="OE9A045358"/>
</dbReference>
<feature type="region of interest" description="Disordered" evidence="1">
    <location>
        <begin position="12"/>
        <end position="60"/>
    </location>
</feature>
<sequence length="280" mass="30929">TLETQASLCWPGITFPHVSQPPPPPPCDQNNASRAGTELAKPGGVRESGKCFDPPPPRRHRRMRIHELDGRPAGRRQTNKRKWARALLECSRRSLLIESTSARVCLSTRAREPIFTPERDFKFCVRGEFQSLAIASRRPICVRGHHSQPAPERNRMTILWGKTGRDGEPAAGSDLSSSPENVPKSLCVVNCQGPSLRQARAAFVWPTRAEPDEQENMRGWGPNNKKSPPRTCIRAARRLSKGLKRESSARPGARPSGDVSPPALHLLAQPFCSPGSHRSA</sequence>
<feature type="region of interest" description="Disordered" evidence="1">
    <location>
        <begin position="213"/>
        <end position="280"/>
    </location>
</feature>
<dbReference type="Proteomes" id="UP000594638">
    <property type="component" value="Unassembled WGS sequence"/>
</dbReference>
<organism evidence="2 3">
    <name type="scientific">Olea europaea subsp. europaea</name>
    <dbReference type="NCBI Taxonomy" id="158383"/>
    <lineage>
        <taxon>Eukaryota</taxon>
        <taxon>Viridiplantae</taxon>
        <taxon>Streptophyta</taxon>
        <taxon>Embryophyta</taxon>
        <taxon>Tracheophyta</taxon>
        <taxon>Spermatophyta</taxon>
        <taxon>Magnoliopsida</taxon>
        <taxon>eudicotyledons</taxon>
        <taxon>Gunneridae</taxon>
        <taxon>Pentapetalae</taxon>
        <taxon>asterids</taxon>
        <taxon>lamiids</taxon>
        <taxon>Lamiales</taxon>
        <taxon>Oleaceae</taxon>
        <taxon>Oleeae</taxon>
        <taxon>Olea</taxon>
    </lineage>
</organism>
<evidence type="ECO:0000313" key="3">
    <source>
        <dbReference type="Proteomes" id="UP000594638"/>
    </source>
</evidence>
<dbReference type="AlphaFoldDB" id="A0A8S0UZU3"/>
<evidence type="ECO:0000313" key="2">
    <source>
        <dbReference type="EMBL" id="CAA3026419.1"/>
    </source>
</evidence>
<reference evidence="2 3" key="1">
    <citation type="submission" date="2019-12" db="EMBL/GenBank/DDBJ databases">
        <authorList>
            <person name="Alioto T."/>
            <person name="Alioto T."/>
            <person name="Gomez Garrido J."/>
        </authorList>
    </citation>
    <scope>NUCLEOTIDE SEQUENCE [LARGE SCALE GENOMIC DNA]</scope>
</reference>